<dbReference type="SMR" id="A0A482XUU7"/>
<dbReference type="FunCoup" id="A0A482XUU7">
    <property type="interactions" value="23"/>
</dbReference>
<dbReference type="Pfam" id="PF13864">
    <property type="entry name" value="Enkurin"/>
    <property type="match status" value="1"/>
</dbReference>
<dbReference type="GO" id="GO:0005516">
    <property type="term" value="F:calmodulin binding"/>
    <property type="evidence" value="ECO:0007669"/>
    <property type="project" value="TreeGrafter"/>
</dbReference>
<keyword evidence="9" id="KW-1185">Reference proteome</keyword>
<evidence type="ECO:0000256" key="4">
    <source>
        <dbReference type="ARBA" id="ARBA00023212"/>
    </source>
</evidence>
<comment type="caution">
    <text evidence="8">The sequence shown here is derived from an EMBL/GenBank/DDBJ whole genome shotgun (WGS) entry which is preliminary data.</text>
</comment>
<name>A0A482XUU7_LAOST</name>
<accession>A0A482XUU7</accession>
<organism evidence="8 9">
    <name type="scientific">Laodelphax striatellus</name>
    <name type="common">Small brown planthopper</name>
    <name type="synonym">Delphax striatella</name>
    <dbReference type="NCBI Taxonomy" id="195883"/>
    <lineage>
        <taxon>Eukaryota</taxon>
        <taxon>Metazoa</taxon>
        <taxon>Ecdysozoa</taxon>
        <taxon>Arthropoda</taxon>
        <taxon>Hexapoda</taxon>
        <taxon>Insecta</taxon>
        <taxon>Pterygota</taxon>
        <taxon>Neoptera</taxon>
        <taxon>Paraneoptera</taxon>
        <taxon>Hemiptera</taxon>
        <taxon>Auchenorrhyncha</taxon>
        <taxon>Fulgoroidea</taxon>
        <taxon>Delphacidae</taxon>
        <taxon>Criomorphinae</taxon>
        <taxon>Laodelphax</taxon>
    </lineage>
</organism>
<dbReference type="InterPro" id="IPR027012">
    <property type="entry name" value="Enkurin_dom"/>
</dbReference>
<dbReference type="GO" id="GO:0001669">
    <property type="term" value="C:acrosomal vesicle"/>
    <property type="evidence" value="ECO:0007669"/>
    <property type="project" value="TreeGrafter"/>
</dbReference>
<dbReference type="InParanoid" id="A0A482XUU7"/>
<evidence type="ECO:0000256" key="1">
    <source>
        <dbReference type="ARBA" id="ARBA00004138"/>
    </source>
</evidence>
<evidence type="ECO:0000256" key="6">
    <source>
        <dbReference type="SAM" id="MobiDB-lite"/>
    </source>
</evidence>
<dbReference type="PANTHER" id="PTHR21490:SF0">
    <property type="entry name" value="ENKURIN"/>
    <property type="match status" value="1"/>
</dbReference>
<feature type="compositionally biased region" description="Basic and acidic residues" evidence="6">
    <location>
        <begin position="109"/>
        <end position="119"/>
    </location>
</feature>
<dbReference type="OrthoDB" id="2123594at2759"/>
<proteinExistence type="predicted"/>
<evidence type="ECO:0000256" key="3">
    <source>
        <dbReference type="ARBA" id="ARBA00022490"/>
    </source>
</evidence>
<dbReference type="InterPro" id="IPR052102">
    <property type="entry name" value="Enkurin_domain-protein"/>
</dbReference>
<feature type="region of interest" description="Disordered" evidence="6">
    <location>
        <begin position="106"/>
        <end position="126"/>
    </location>
</feature>
<dbReference type="Proteomes" id="UP000291343">
    <property type="component" value="Unassembled WGS sequence"/>
</dbReference>
<keyword evidence="4" id="KW-0206">Cytoskeleton</keyword>
<comment type="subcellular location">
    <subcellularLocation>
        <location evidence="1">Cell projection</location>
        <location evidence="1">Cilium</location>
    </subcellularLocation>
    <subcellularLocation>
        <location evidence="2">Cytoplasm</location>
        <location evidence="2">Cytoskeleton</location>
    </subcellularLocation>
</comment>
<evidence type="ECO:0000313" key="8">
    <source>
        <dbReference type="EMBL" id="RZF49058.1"/>
    </source>
</evidence>
<dbReference type="EMBL" id="QKKF02000419">
    <property type="protein sequence ID" value="RZF49058.1"/>
    <property type="molecule type" value="Genomic_DNA"/>
</dbReference>
<keyword evidence="5" id="KW-0966">Cell projection</keyword>
<dbReference type="PANTHER" id="PTHR21490">
    <property type="entry name" value="ENKURIN-RELATED"/>
    <property type="match status" value="1"/>
</dbReference>
<sequence>MLQIVWNKFEGGFGLILLECLEGSYGTSLNLFMGPRVTPVEDIRALIPHQSVQQSSAVVYRSKHAGAIRQQADVRRDCHKTMGFAQVELPAPEQFLRKRSRVVRRPHVEKHPMPPDARKPPVPPRYSDYHTRQCDKNFKRQNIVEAVRAQPKEPEPALADTTHGDVKKLAGSGLMPQYIYSKNFGKVPKYLTLRQHLVNEGIKEIKKQEAKKKPLLKYVTEAERITLLEGLKKNWEELQKEFQLLPMVTDTVPKIKRKSQLEKKLKDLEKDIDLLERNPIIYIDERNNITKYG</sequence>
<reference evidence="8 9" key="1">
    <citation type="journal article" date="2017" name="Gigascience">
        <title>Genome sequence of the small brown planthopper, Laodelphax striatellus.</title>
        <authorList>
            <person name="Zhu J."/>
            <person name="Jiang F."/>
            <person name="Wang X."/>
            <person name="Yang P."/>
            <person name="Bao Y."/>
            <person name="Zhao W."/>
            <person name="Wang W."/>
            <person name="Lu H."/>
            <person name="Wang Q."/>
            <person name="Cui N."/>
            <person name="Li J."/>
            <person name="Chen X."/>
            <person name="Luo L."/>
            <person name="Yu J."/>
            <person name="Kang L."/>
            <person name="Cui F."/>
        </authorList>
    </citation>
    <scope>NUCLEOTIDE SEQUENCE [LARGE SCALE GENOMIC DNA]</scope>
    <source>
        <strain evidence="8">Lst14</strain>
    </source>
</reference>
<dbReference type="STRING" id="195883.A0A482XUU7"/>
<gene>
    <name evidence="8" type="ORF">LSTR_LSTR012123</name>
</gene>
<protein>
    <recommendedName>
        <fullName evidence="7">Enkurin domain-containing protein</fullName>
    </recommendedName>
</protein>
<dbReference type="GO" id="GO:0005879">
    <property type="term" value="C:axonemal microtubule"/>
    <property type="evidence" value="ECO:0007669"/>
    <property type="project" value="TreeGrafter"/>
</dbReference>
<feature type="domain" description="Enkurin" evidence="7">
    <location>
        <begin position="191"/>
        <end position="283"/>
    </location>
</feature>
<dbReference type="PROSITE" id="PS51665">
    <property type="entry name" value="ENKURIN"/>
    <property type="match status" value="1"/>
</dbReference>
<evidence type="ECO:0000256" key="2">
    <source>
        <dbReference type="ARBA" id="ARBA00004245"/>
    </source>
</evidence>
<evidence type="ECO:0000259" key="7">
    <source>
        <dbReference type="PROSITE" id="PS51665"/>
    </source>
</evidence>
<evidence type="ECO:0000256" key="5">
    <source>
        <dbReference type="ARBA" id="ARBA00023273"/>
    </source>
</evidence>
<dbReference type="AlphaFoldDB" id="A0A482XUU7"/>
<evidence type="ECO:0000313" key="9">
    <source>
        <dbReference type="Proteomes" id="UP000291343"/>
    </source>
</evidence>
<keyword evidence="3" id="KW-0963">Cytoplasm</keyword>